<proteinExistence type="inferred from homology"/>
<sequence>MSGDSDESEKEYEATQQKLDRAREKGDLVKSAEMTVAASYAGVLLASYAFGGNTLMTLGSRLMDFLGKADMLQEQMDSGASTVAGAILGEVVTPLVMWFIVPMVLVLAALLVQKAIVFAPDKLMPKGSRINPLANAKQKFGPTGLFEFVKSFVKLVVVSVLLGWFISRHINRILISQRVGVDLATKDLMHIILEFLALVTLLAVVISTIDYLWQRYEFLKRQKMTRKELMDEMKSAEGDPHMKAQRRQRGVEIAMNQMMGEVPKADVVLVNPTHYAVALKWDRAAKRAPVCIAKGVDDIALKIREIAAENNIPIHRDPPTTRALYATLDIGDEIKTEHYKPVAAAIRFADKMRQRARQRRGA</sequence>
<evidence type="ECO:0000256" key="1">
    <source>
        <dbReference type="ARBA" id="ARBA00010690"/>
    </source>
</evidence>
<comment type="caution">
    <text evidence="3">The sequence shown here is derived from an EMBL/GenBank/DDBJ whole genome shotgun (WGS) entry which is preliminary data.</text>
</comment>
<evidence type="ECO:0000256" key="2">
    <source>
        <dbReference type="SAM" id="Phobius"/>
    </source>
</evidence>
<dbReference type="RefSeq" id="WP_339113768.1">
    <property type="nucleotide sequence ID" value="NZ_JAYWLC010000015.1"/>
</dbReference>
<dbReference type="SUPFAM" id="SSF160544">
    <property type="entry name" value="EscU C-terminal domain-like"/>
    <property type="match status" value="1"/>
</dbReference>
<evidence type="ECO:0000313" key="3">
    <source>
        <dbReference type="EMBL" id="MER5173106.1"/>
    </source>
</evidence>
<dbReference type="PANTHER" id="PTHR30531">
    <property type="entry name" value="FLAGELLAR BIOSYNTHETIC PROTEIN FLHB"/>
    <property type="match status" value="1"/>
</dbReference>
<keyword evidence="2" id="KW-1133">Transmembrane helix</keyword>
<dbReference type="Proteomes" id="UP001438953">
    <property type="component" value="Unassembled WGS sequence"/>
</dbReference>
<comment type="similarity">
    <text evidence="1">Belongs to the type III secretion exporter family.</text>
</comment>
<keyword evidence="2" id="KW-0812">Transmembrane</keyword>
<name>A0ABV1SKD7_9RHOB</name>
<dbReference type="InterPro" id="IPR029025">
    <property type="entry name" value="T3SS_substrate_exporter_C"/>
</dbReference>
<keyword evidence="3" id="KW-0966">Cell projection</keyword>
<dbReference type="PANTHER" id="PTHR30531:SF12">
    <property type="entry name" value="FLAGELLAR BIOSYNTHETIC PROTEIN FLHB"/>
    <property type="match status" value="1"/>
</dbReference>
<dbReference type="Gene3D" id="3.40.1690.10">
    <property type="entry name" value="secretion proteins EscU"/>
    <property type="match status" value="1"/>
</dbReference>
<keyword evidence="3" id="KW-0282">Flagellum</keyword>
<keyword evidence="3" id="KW-0969">Cilium</keyword>
<feature type="transmembrane region" description="Helical" evidence="2">
    <location>
        <begin position="95"/>
        <end position="119"/>
    </location>
</feature>
<feature type="transmembrane region" description="Helical" evidence="2">
    <location>
        <begin position="191"/>
        <end position="213"/>
    </location>
</feature>
<evidence type="ECO:0000313" key="4">
    <source>
        <dbReference type="Proteomes" id="UP001438953"/>
    </source>
</evidence>
<dbReference type="Pfam" id="PF01312">
    <property type="entry name" value="Bac_export_2"/>
    <property type="match status" value="1"/>
</dbReference>
<gene>
    <name evidence="3" type="ORF">VSX56_15150</name>
</gene>
<accession>A0ABV1SKD7</accession>
<keyword evidence="4" id="KW-1185">Reference proteome</keyword>
<keyword evidence="2" id="KW-0472">Membrane</keyword>
<feature type="transmembrane region" description="Helical" evidence="2">
    <location>
        <begin position="31"/>
        <end position="50"/>
    </location>
</feature>
<organism evidence="3 4">
    <name type="scientific">Thioclava kandeliae</name>
    <dbReference type="NCBI Taxonomy" id="3070818"/>
    <lineage>
        <taxon>Bacteria</taxon>
        <taxon>Pseudomonadati</taxon>
        <taxon>Pseudomonadota</taxon>
        <taxon>Alphaproteobacteria</taxon>
        <taxon>Rhodobacterales</taxon>
        <taxon>Paracoccaceae</taxon>
        <taxon>Thioclava</taxon>
    </lineage>
</organism>
<protein>
    <submittedName>
        <fullName evidence="3">Flagellar type III secretion system protein FlhB</fullName>
    </submittedName>
</protein>
<dbReference type="EMBL" id="JAYWLC010000015">
    <property type="protein sequence ID" value="MER5173106.1"/>
    <property type="molecule type" value="Genomic_DNA"/>
</dbReference>
<feature type="transmembrane region" description="Helical" evidence="2">
    <location>
        <begin position="152"/>
        <end position="171"/>
    </location>
</feature>
<dbReference type="InterPro" id="IPR006135">
    <property type="entry name" value="T3SS_substrate_exporter"/>
</dbReference>
<dbReference type="PRINTS" id="PR00950">
    <property type="entry name" value="TYPE3IMSPROT"/>
</dbReference>
<reference evidence="3 4" key="1">
    <citation type="submission" date="2024-06" db="EMBL/GenBank/DDBJ databases">
        <title>Thioclava kandeliae sp. nov. from a rhizosphere soil sample of Kandelia candel in a mangrove.</title>
        <authorList>
            <person name="Mu T."/>
        </authorList>
    </citation>
    <scope>NUCLEOTIDE SEQUENCE [LARGE SCALE GENOMIC DNA]</scope>
    <source>
        <strain evidence="3 4">CPCC 100088</strain>
    </source>
</reference>